<evidence type="ECO:0000313" key="3">
    <source>
        <dbReference type="Proteomes" id="UP001642409"/>
    </source>
</evidence>
<protein>
    <submittedName>
        <fullName evidence="2">Hypothetical_protein</fullName>
    </submittedName>
</protein>
<organism evidence="1">
    <name type="scientific">Hexamita inflata</name>
    <dbReference type="NCBI Taxonomy" id="28002"/>
    <lineage>
        <taxon>Eukaryota</taxon>
        <taxon>Metamonada</taxon>
        <taxon>Diplomonadida</taxon>
        <taxon>Hexamitidae</taxon>
        <taxon>Hexamitinae</taxon>
        <taxon>Hexamita</taxon>
    </lineage>
</organism>
<dbReference type="Proteomes" id="UP001642409">
    <property type="component" value="Unassembled WGS sequence"/>
</dbReference>
<name>A0AA86TRA3_9EUKA</name>
<gene>
    <name evidence="1" type="ORF">HINF_LOCUS13035</name>
    <name evidence="2" type="ORF">HINF_LOCUS20813</name>
</gene>
<evidence type="ECO:0000313" key="2">
    <source>
        <dbReference type="EMBL" id="CAL6007801.1"/>
    </source>
</evidence>
<comment type="caution">
    <text evidence="1">The sequence shown here is derived from an EMBL/GenBank/DDBJ whole genome shotgun (WGS) entry which is preliminary data.</text>
</comment>
<accession>A0AA86TRA3</accession>
<reference evidence="1" key="1">
    <citation type="submission" date="2023-06" db="EMBL/GenBank/DDBJ databases">
        <authorList>
            <person name="Kurt Z."/>
        </authorList>
    </citation>
    <scope>NUCLEOTIDE SEQUENCE</scope>
</reference>
<dbReference type="EMBL" id="CATOUU010000341">
    <property type="protein sequence ID" value="CAI9925390.1"/>
    <property type="molecule type" value="Genomic_DNA"/>
</dbReference>
<proteinExistence type="predicted"/>
<dbReference type="AlphaFoldDB" id="A0AA86TRA3"/>
<reference evidence="2 3" key="2">
    <citation type="submission" date="2024-07" db="EMBL/GenBank/DDBJ databases">
        <authorList>
            <person name="Akdeniz Z."/>
        </authorList>
    </citation>
    <scope>NUCLEOTIDE SEQUENCE [LARGE SCALE GENOMIC DNA]</scope>
</reference>
<evidence type="ECO:0000313" key="1">
    <source>
        <dbReference type="EMBL" id="CAI9925390.1"/>
    </source>
</evidence>
<dbReference type="EMBL" id="CAXDID020000056">
    <property type="protein sequence ID" value="CAL6007801.1"/>
    <property type="molecule type" value="Genomic_DNA"/>
</dbReference>
<keyword evidence="3" id="KW-1185">Reference proteome</keyword>
<sequence length="158" mass="18651">MCMLYIESWILNSYFSQLQNEFNQRIQNYRLQTNPQIHIETIDDSCKQFSAEKAAGRFVTELMIKVLCEQQKPINIPDAEKTELIKGFVQKKRNKKRGRFGDDVDYLDFAQKYGTSRRSFGQIKFGLYRVRIKEGNVTSHKYDLLQLLDLNKKTQITL</sequence>